<accession>A0A1H1FXV8</accession>
<reference evidence="2 5" key="3">
    <citation type="submission" date="2018-07" db="EMBL/GenBank/DDBJ databases">
        <title>Genome sequence of extremly halophilic archaeon Halopelagius longus strain BC12-B1.</title>
        <authorList>
            <person name="Zhang X."/>
        </authorList>
    </citation>
    <scope>NUCLEOTIDE SEQUENCE [LARGE SCALE GENOMIC DNA]</scope>
    <source>
        <strain evidence="2 5">BC12-B1</strain>
    </source>
</reference>
<evidence type="ECO:0000313" key="4">
    <source>
        <dbReference type="Proteomes" id="UP000199289"/>
    </source>
</evidence>
<keyword evidence="5" id="KW-1185">Reference proteome</keyword>
<dbReference type="Gene3D" id="3.40.50.720">
    <property type="entry name" value="NAD(P)-binding Rossmann-like Domain"/>
    <property type="match status" value="1"/>
</dbReference>
<gene>
    <name evidence="2" type="ORF">DWB78_17605</name>
    <name evidence="3" type="ORF">SAMN05216278_3391</name>
</gene>
<dbReference type="EMBL" id="FNKQ01000005">
    <property type="protein sequence ID" value="SDR05797.1"/>
    <property type="molecule type" value="Genomic_DNA"/>
</dbReference>
<dbReference type="PANTHER" id="PTHR12126:SF11">
    <property type="entry name" value="NADH DEHYDROGENASE [UBIQUINONE] 1 ALPHA SUBCOMPLEX SUBUNIT 9, MITOCHONDRIAL"/>
    <property type="match status" value="1"/>
</dbReference>
<proteinExistence type="predicted"/>
<evidence type="ECO:0000313" key="2">
    <source>
        <dbReference type="EMBL" id="RDI69960.1"/>
    </source>
</evidence>
<name>A0A1H1FXV8_9EURY</name>
<dbReference type="RefSeq" id="WP_092538893.1">
    <property type="nucleotide sequence ID" value="NZ_FNKQ01000005.1"/>
</dbReference>
<sequence length="312" mass="32856">MNVLVVGGSGFVGTELRRELVERGHAVTVLSRDPDVDSDAGGDVRAVSGDVTDYDSIESAFEGQDAVVNLVALSPLFKPNGGDEMHDRVHRGGTENVVAAAEAHGVERLVQMSALGADPDGPTAYIRAKGAAERVVRESSLEWAVVRPSVVFGDGGEFVSFTKTLTTPYVTGLPGGGKTRFQPIWLGDLAPMLADCVERDEHVGETYELGGPEVLTLAEVAKLAYRAEGKSLRVLPVPMVLARIGLTLGGMIPGFPMGADQYRSLRFDNTVAENDVRAFGVGPGDLRTLSDYLGVGDGASESESSHSAESVA</sequence>
<dbReference type="CDD" id="cd05271">
    <property type="entry name" value="NDUFA9_like_SDR_a"/>
    <property type="match status" value="1"/>
</dbReference>
<reference evidence="3" key="1">
    <citation type="submission" date="2016-10" db="EMBL/GenBank/DDBJ databases">
        <authorList>
            <person name="de Groot N.N."/>
        </authorList>
    </citation>
    <scope>NUCLEOTIDE SEQUENCE [LARGE SCALE GENOMIC DNA]</scope>
    <source>
        <strain evidence="3">CGMCC 1.12397</strain>
    </source>
</reference>
<dbReference type="PANTHER" id="PTHR12126">
    <property type="entry name" value="NADH-UBIQUINONE OXIDOREDUCTASE 39 KDA SUBUNIT-RELATED"/>
    <property type="match status" value="1"/>
</dbReference>
<dbReference type="OrthoDB" id="213145at2157"/>
<dbReference type="Proteomes" id="UP000199289">
    <property type="component" value="Unassembled WGS sequence"/>
</dbReference>
<dbReference type="InterPro" id="IPR016040">
    <property type="entry name" value="NAD(P)-bd_dom"/>
</dbReference>
<dbReference type="SUPFAM" id="SSF51735">
    <property type="entry name" value="NAD(P)-binding Rossmann-fold domains"/>
    <property type="match status" value="1"/>
</dbReference>
<dbReference type="EMBL" id="QQST01000003">
    <property type="protein sequence ID" value="RDI69960.1"/>
    <property type="molecule type" value="Genomic_DNA"/>
</dbReference>
<dbReference type="Pfam" id="PF13460">
    <property type="entry name" value="NAD_binding_10"/>
    <property type="match status" value="1"/>
</dbReference>
<reference evidence="4" key="2">
    <citation type="submission" date="2016-10" db="EMBL/GenBank/DDBJ databases">
        <authorList>
            <person name="Varghese N."/>
            <person name="Submissions S."/>
        </authorList>
    </citation>
    <scope>NUCLEOTIDE SEQUENCE [LARGE SCALE GENOMIC DNA]</scope>
    <source>
        <strain evidence="4">CGMCC 1.12397</strain>
    </source>
</reference>
<protein>
    <submittedName>
        <fullName evidence="2">Complex I NDUFA9 subunit family protein</fullName>
    </submittedName>
    <submittedName>
        <fullName evidence="3">NADH dehydrogenase</fullName>
    </submittedName>
</protein>
<feature type="domain" description="NAD(P)-binding" evidence="1">
    <location>
        <begin position="7"/>
        <end position="151"/>
    </location>
</feature>
<dbReference type="AlphaFoldDB" id="A0A1H1FXV8"/>
<dbReference type="InterPro" id="IPR036291">
    <property type="entry name" value="NAD(P)-bd_dom_sf"/>
</dbReference>
<organism evidence="3 4">
    <name type="scientific">Halopelagius longus</name>
    <dbReference type="NCBI Taxonomy" id="1236180"/>
    <lineage>
        <taxon>Archaea</taxon>
        <taxon>Methanobacteriati</taxon>
        <taxon>Methanobacteriota</taxon>
        <taxon>Stenosarchaea group</taxon>
        <taxon>Halobacteria</taxon>
        <taxon>Halobacteriales</taxon>
        <taxon>Haloferacaceae</taxon>
    </lineage>
</organism>
<dbReference type="FunFam" id="3.40.50.720:FF:000702">
    <property type="entry name" value="NADH dehydrogenase (Ubiquinone)"/>
    <property type="match status" value="1"/>
</dbReference>
<evidence type="ECO:0000313" key="5">
    <source>
        <dbReference type="Proteomes" id="UP000255421"/>
    </source>
</evidence>
<dbReference type="Proteomes" id="UP000255421">
    <property type="component" value="Unassembled WGS sequence"/>
</dbReference>
<dbReference type="InterPro" id="IPR051207">
    <property type="entry name" value="ComplexI_NDUFA9_subunit"/>
</dbReference>
<dbReference type="GO" id="GO:0044877">
    <property type="term" value="F:protein-containing complex binding"/>
    <property type="evidence" value="ECO:0007669"/>
    <property type="project" value="TreeGrafter"/>
</dbReference>
<evidence type="ECO:0000313" key="3">
    <source>
        <dbReference type="EMBL" id="SDR05797.1"/>
    </source>
</evidence>
<evidence type="ECO:0000259" key="1">
    <source>
        <dbReference type="Pfam" id="PF13460"/>
    </source>
</evidence>